<organism evidence="6 7">
    <name type="scientific">Ramlibacter henchirensis</name>
    <dbReference type="NCBI Taxonomy" id="204072"/>
    <lineage>
        <taxon>Bacteria</taxon>
        <taxon>Pseudomonadati</taxon>
        <taxon>Pseudomonadota</taxon>
        <taxon>Betaproteobacteria</taxon>
        <taxon>Burkholderiales</taxon>
        <taxon>Comamonadaceae</taxon>
        <taxon>Ramlibacter</taxon>
    </lineage>
</organism>
<dbReference type="InterPro" id="IPR001789">
    <property type="entry name" value="Sig_transdc_resp-reg_receiver"/>
</dbReference>
<dbReference type="PROSITE" id="PS50110">
    <property type="entry name" value="RESPONSE_REGULATORY"/>
    <property type="match status" value="1"/>
</dbReference>
<dbReference type="InterPro" id="IPR016032">
    <property type="entry name" value="Sig_transdc_resp-reg_C-effctor"/>
</dbReference>
<dbReference type="SUPFAM" id="SSF52172">
    <property type="entry name" value="CheY-like"/>
    <property type="match status" value="1"/>
</dbReference>
<evidence type="ECO:0000256" key="3">
    <source>
        <dbReference type="PROSITE-ProRule" id="PRU00169"/>
    </source>
</evidence>
<feature type="domain" description="Response regulatory" evidence="5">
    <location>
        <begin position="27"/>
        <end position="145"/>
    </location>
</feature>
<feature type="domain" description="HTH luxR-type" evidence="4">
    <location>
        <begin position="165"/>
        <end position="227"/>
    </location>
</feature>
<accession>A0A4Z0BVJ1</accession>
<evidence type="ECO:0000259" key="4">
    <source>
        <dbReference type="PROSITE" id="PS50043"/>
    </source>
</evidence>
<dbReference type="PANTHER" id="PTHR43214:SF43">
    <property type="entry name" value="TWO-COMPONENT RESPONSE REGULATOR"/>
    <property type="match status" value="1"/>
</dbReference>
<dbReference type="OrthoDB" id="3374006at2"/>
<dbReference type="SMART" id="SM00448">
    <property type="entry name" value="REC"/>
    <property type="match status" value="1"/>
</dbReference>
<dbReference type="PROSITE" id="PS50043">
    <property type="entry name" value="HTH_LUXR_2"/>
    <property type="match status" value="1"/>
</dbReference>
<evidence type="ECO:0000313" key="7">
    <source>
        <dbReference type="Proteomes" id="UP000298180"/>
    </source>
</evidence>
<keyword evidence="7" id="KW-1185">Reference proteome</keyword>
<dbReference type="Pfam" id="PF00196">
    <property type="entry name" value="GerE"/>
    <property type="match status" value="1"/>
</dbReference>
<feature type="modified residue" description="4-aspartylphosphate" evidence="3">
    <location>
        <position position="80"/>
    </location>
</feature>
<dbReference type="EMBL" id="SMLM01000002">
    <property type="protein sequence ID" value="TFZ02484.1"/>
    <property type="molecule type" value="Genomic_DNA"/>
</dbReference>
<dbReference type="GO" id="GO:0000160">
    <property type="term" value="P:phosphorelay signal transduction system"/>
    <property type="evidence" value="ECO:0007669"/>
    <property type="project" value="InterPro"/>
</dbReference>
<dbReference type="Proteomes" id="UP000298180">
    <property type="component" value="Unassembled WGS sequence"/>
</dbReference>
<dbReference type="Gene3D" id="3.40.50.2300">
    <property type="match status" value="1"/>
</dbReference>
<sequence length="227" mass="24462">MLTQSRPFDAELPRFDPPGVKEAGPRRILLVDDHALVRMSVVNVCASAFKDVEVLEATSLAAALALYERFEGSIQLVLLDLNLPDSKGFASLLTLKRRFPRSRILVLSGAFDDAVAAEACVLGAEKFLHKGADRALLAATLSDLLEPMFQARRDAAAASASTRRSPSAANTLSPREIEILDLVLQGKTNQEIVVATGLKLGTVKNYISGLFVVFGVPSRSKLVSLFV</sequence>
<gene>
    <name evidence="6" type="ORF">EZ313_14570</name>
</gene>
<dbReference type="GO" id="GO:0003677">
    <property type="term" value="F:DNA binding"/>
    <property type="evidence" value="ECO:0007669"/>
    <property type="project" value="UniProtKB-KW"/>
</dbReference>
<dbReference type="SMART" id="SM00421">
    <property type="entry name" value="HTH_LUXR"/>
    <property type="match status" value="1"/>
</dbReference>
<dbReference type="InterPro" id="IPR000792">
    <property type="entry name" value="Tscrpt_reg_LuxR_C"/>
</dbReference>
<dbReference type="GO" id="GO:0006355">
    <property type="term" value="P:regulation of DNA-templated transcription"/>
    <property type="evidence" value="ECO:0007669"/>
    <property type="project" value="InterPro"/>
</dbReference>
<proteinExistence type="predicted"/>
<protein>
    <submittedName>
        <fullName evidence="6">Response regulator transcription factor</fullName>
    </submittedName>
</protein>
<name>A0A4Z0BVJ1_9BURK</name>
<dbReference type="InterPro" id="IPR058245">
    <property type="entry name" value="NreC/VraR/RcsB-like_REC"/>
</dbReference>
<dbReference type="CDD" id="cd06170">
    <property type="entry name" value="LuxR_C_like"/>
    <property type="match status" value="1"/>
</dbReference>
<keyword evidence="2" id="KW-0238">DNA-binding</keyword>
<dbReference type="Gene3D" id="1.10.10.10">
    <property type="entry name" value="Winged helix-like DNA-binding domain superfamily/Winged helix DNA-binding domain"/>
    <property type="match status" value="1"/>
</dbReference>
<dbReference type="SUPFAM" id="SSF46894">
    <property type="entry name" value="C-terminal effector domain of the bipartite response regulators"/>
    <property type="match status" value="1"/>
</dbReference>
<evidence type="ECO:0000313" key="6">
    <source>
        <dbReference type="EMBL" id="TFZ02484.1"/>
    </source>
</evidence>
<dbReference type="AlphaFoldDB" id="A0A4Z0BVJ1"/>
<reference evidence="6 7" key="1">
    <citation type="submission" date="2019-03" db="EMBL/GenBank/DDBJ databases">
        <title>Ramlibacter henchirensis DSM 14656, whole genome shotgun sequence.</title>
        <authorList>
            <person name="Zhang X."/>
            <person name="Feng G."/>
            <person name="Zhu H."/>
        </authorList>
    </citation>
    <scope>NUCLEOTIDE SEQUENCE [LARGE SCALE GENOMIC DNA]</scope>
    <source>
        <strain evidence="6 7">DSM 14656</strain>
    </source>
</reference>
<dbReference type="RefSeq" id="WP_135264009.1">
    <property type="nucleotide sequence ID" value="NZ_SMLM01000002.1"/>
</dbReference>
<dbReference type="PRINTS" id="PR00038">
    <property type="entry name" value="HTHLUXR"/>
</dbReference>
<evidence type="ECO:0000259" key="5">
    <source>
        <dbReference type="PROSITE" id="PS50110"/>
    </source>
</evidence>
<dbReference type="PANTHER" id="PTHR43214">
    <property type="entry name" value="TWO-COMPONENT RESPONSE REGULATOR"/>
    <property type="match status" value="1"/>
</dbReference>
<evidence type="ECO:0000256" key="1">
    <source>
        <dbReference type="ARBA" id="ARBA00022553"/>
    </source>
</evidence>
<dbReference type="InterPro" id="IPR036388">
    <property type="entry name" value="WH-like_DNA-bd_sf"/>
</dbReference>
<dbReference type="InterPro" id="IPR039420">
    <property type="entry name" value="WalR-like"/>
</dbReference>
<dbReference type="InterPro" id="IPR011006">
    <property type="entry name" value="CheY-like_superfamily"/>
</dbReference>
<evidence type="ECO:0000256" key="2">
    <source>
        <dbReference type="ARBA" id="ARBA00023125"/>
    </source>
</evidence>
<dbReference type="CDD" id="cd17535">
    <property type="entry name" value="REC_NarL-like"/>
    <property type="match status" value="1"/>
</dbReference>
<comment type="caution">
    <text evidence="6">The sequence shown here is derived from an EMBL/GenBank/DDBJ whole genome shotgun (WGS) entry which is preliminary data.</text>
</comment>
<dbReference type="Pfam" id="PF00072">
    <property type="entry name" value="Response_reg"/>
    <property type="match status" value="1"/>
</dbReference>
<keyword evidence="1 3" id="KW-0597">Phosphoprotein</keyword>